<feature type="region of interest" description="Disordered" evidence="6">
    <location>
        <begin position="241"/>
        <end position="265"/>
    </location>
</feature>
<dbReference type="InterPro" id="IPR036879">
    <property type="entry name" value="TF_MADSbox_sf"/>
</dbReference>
<dbReference type="PRINTS" id="PR00404">
    <property type="entry name" value="MADSDOMAIN"/>
</dbReference>
<dbReference type="Gramene" id="AUR62001957-RA">
    <property type="protein sequence ID" value="AUR62001957-RA:cds"/>
    <property type="gene ID" value="AUR62001957"/>
</dbReference>
<dbReference type="Proteomes" id="UP000596660">
    <property type="component" value="Unplaced"/>
</dbReference>
<dbReference type="PROSITE" id="PS50066">
    <property type="entry name" value="MADS_BOX_2"/>
    <property type="match status" value="1"/>
</dbReference>
<dbReference type="GO" id="GO:0000981">
    <property type="term" value="F:DNA-binding transcription factor activity, RNA polymerase II-specific"/>
    <property type="evidence" value="ECO:0007669"/>
    <property type="project" value="InterPro"/>
</dbReference>
<feature type="compositionally biased region" description="Low complexity" evidence="6">
    <location>
        <begin position="241"/>
        <end position="251"/>
    </location>
</feature>
<dbReference type="Pfam" id="PF00319">
    <property type="entry name" value="SRF-TF"/>
    <property type="match status" value="1"/>
</dbReference>
<comment type="subcellular location">
    <subcellularLocation>
        <location evidence="1">Nucleus</location>
    </subcellularLocation>
</comment>
<accession>A0A803KSE9</accession>
<dbReference type="CDD" id="cd00266">
    <property type="entry name" value="MADS_SRF_like"/>
    <property type="match status" value="1"/>
</dbReference>
<evidence type="ECO:0000313" key="8">
    <source>
        <dbReference type="EnsemblPlants" id="AUR62001957-RA:cds"/>
    </source>
</evidence>
<dbReference type="AlphaFoldDB" id="A0A803KSE9"/>
<dbReference type="GO" id="GO:0045944">
    <property type="term" value="P:positive regulation of transcription by RNA polymerase II"/>
    <property type="evidence" value="ECO:0007669"/>
    <property type="project" value="InterPro"/>
</dbReference>
<keyword evidence="3" id="KW-0238">DNA-binding</keyword>
<dbReference type="InterPro" id="IPR033897">
    <property type="entry name" value="SRF-like_MADS-box"/>
</dbReference>
<dbReference type="SUPFAM" id="SSF55455">
    <property type="entry name" value="SRF-like"/>
    <property type="match status" value="1"/>
</dbReference>
<dbReference type="GO" id="GO:0000987">
    <property type="term" value="F:cis-regulatory region sequence-specific DNA binding"/>
    <property type="evidence" value="ECO:0007669"/>
    <property type="project" value="InterPro"/>
</dbReference>
<evidence type="ECO:0000259" key="7">
    <source>
        <dbReference type="PROSITE" id="PS50066"/>
    </source>
</evidence>
<feature type="domain" description="MADS-box" evidence="7">
    <location>
        <begin position="1"/>
        <end position="48"/>
    </location>
</feature>
<evidence type="ECO:0000256" key="1">
    <source>
        <dbReference type="ARBA" id="ARBA00004123"/>
    </source>
</evidence>
<keyword evidence="2" id="KW-0805">Transcription regulation</keyword>
<sequence length="335" mass="38243">MGRAKIAMEFIVKEKARNTTYVKRKKGLLKKAHELSILCNVPVCIIIYPYKEGKQSSEAEVYAFKGDSIRESNAMDLSRATDPMVAREMIDRYFRIPNEEKYKRALNLYDMFDEWTKKADQELSKLRHKNALVKYPSWDSSFDGLTLEQFMELLVHLDQKIEFVRQKILLIKGHNHTHEGAALVPYLEPTPISSHQIGFPYVEGFNQLTSFNYPINNNNYNHQQFCHQLMPINYPNLDIQGGSSSSHQMGGTRMDDQGGSSSKGSNLMYNMNSIPGVVPVYYDQGRGFVDNVGATSSYGAGLTMSSLPLQSLPMLPSASLQRQRQYQMYYKQVCE</sequence>
<evidence type="ECO:0000256" key="5">
    <source>
        <dbReference type="ARBA" id="ARBA00023242"/>
    </source>
</evidence>
<evidence type="ECO:0000313" key="9">
    <source>
        <dbReference type="Proteomes" id="UP000596660"/>
    </source>
</evidence>
<evidence type="ECO:0000256" key="3">
    <source>
        <dbReference type="ARBA" id="ARBA00023125"/>
    </source>
</evidence>
<dbReference type="Gene3D" id="3.40.1810.10">
    <property type="entry name" value="Transcription factor, MADS-box"/>
    <property type="match status" value="1"/>
</dbReference>
<protein>
    <recommendedName>
        <fullName evidence="7">MADS-box domain-containing protein</fullName>
    </recommendedName>
</protein>
<dbReference type="EnsemblPlants" id="AUR62001957-RA">
    <property type="protein sequence ID" value="AUR62001957-RA:cds"/>
    <property type="gene ID" value="AUR62001957"/>
</dbReference>
<dbReference type="OMA" id="FVPNMAQ"/>
<evidence type="ECO:0000256" key="2">
    <source>
        <dbReference type="ARBA" id="ARBA00023015"/>
    </source>
</evidence>
<proteinExistence type="predicted"/>
<organism evidence="8 9">
    <name type="scientific">Chenopodium quinoa</name>
    <name type="common">Quinoa</name>
    <dbReference type="NCBI Taxonomy" id="63459"/>
    <lineage>
        <taxon>Eukaryota</taxon>
        <taxon>Viridiplantae</taxon>
        <taxon>Streptophyta</taxon>
        <taxon>Embryophyta</taxon>
        <taxon>Tracheophyta</taxon>
        <taxon>Spermatophyta</taxon>
        <taxon>Magnoliopsida</taxon>
        <taxon>eudicotyledons</taxon>
        <taxon>Gunneridae</taxon>
        <taxon>Pentapetalae</taxon>
        <taxon>Caryophyllales</taxon>
        <taxon>Chenopodiaceae</taxon>
        <taxon>Chenopodioideae</taxon>
        <taxon>Atripliceae</taxon>
        <taxon>Chenopodium</taxon>
    </lineage>
</organism>
<evidence type="ECO:0000256" key="4">
    <source>
        <dbReference type="ARBA" id="ARBA00023163"/>
    </source>
</evidence>
<gene>
    <name evidence="8" type="primary">LOC110682575</name>
</gene>
<evidence type="ECO:0000256" key="6">
    <source>
        <dbReference type="SAM" id="MobiDB-lite"/>
    </source>
</evidence>
<dbReference type="GO" id="GO:0046983">
    <property type="term" value="F:protein dimerization activity"/>
    <property type="evidence" value="ECO:0007669"/>
    <property type="project" value="InterPro"/>
</dbReference>
<dbReference type="GO" id="GO:0005634">
    <property type="term" value="C:nucleus"/>
    <property type="evidence" value="ECO:0007669"/>
    <property type="project" value="UniProtKB-SubCell"/>
</dbReference>
<dbReference type="PANTHER" id="PTHR48019">
    <property type="entry name" value="SERUM RESPONSE FACTOR HOMOLOG"/>
    <property type="match status" value="1"/>
</dbReference>
<dbReference type="InterPro" id="IPR002100">
    <property type="entry name" value="TF_MADSbox"/>
</dbReference>
<keyword evidence="4" id="KW-0804">Transcription</keyword>
<name>A0A803KSE9_CHEQI</name>
<dbReference type="InterPro" id="IPR050142">
    <property type="entry name" value="MADS-box/MEF2_TF"/>
</dbReference>
<keyword evidence="5" id="KW-0539">Nucleus</keyword>
<keyword evidence="9" id="KW-1185">Reference proteome</keyword>
<dbReference type="SMART" id="SM00432">
    <property type="entry name" value="MADS"/>
    <property type="match status" value="1"/>
</dbReference>
<reference evidence="8" key="1">
    <citation type="journal article" date="2017" name="Nature">
        <title>The genome of Chenopodium quinoa.</title>
        <authorList>
            <person name="Jarvis D.E."/>
            <person name="Ho Y.S."/>
            <person name="Lightfoot D.J."/>
            <person name="Schmoeckel S.M."/>
            <person name="Li B."/>
            <person name="Borm T.J.A."/>
            <person name="Ohyanagi H."/>
            <person name="Mineta K."/>
            <person name="Michell C.T."/>
            <person name="Saber N."/>
            <person name="Kharbatia N.M."/>
            <person name="Rupper R.R."/>
            <person name="Sharp A.R."/>
            <person name="Dally N."/>
            <person name="Boughton B.A."/>
            <person name="Woo Y.H."/>
            <person name="Gao G."/>
            <person name="Schijlen E.G.W.M."/>
            <person name="Guo X."/>
            <person name="Momin A.A."/>
            <person name="Negrao S."/>
            <person name="Al-Babili S."/>
            <person name="Gehring C."/>
            <person name="Roessner U."/>
            <person name="Jung C."/>
            <person name="Murphy K."/>
            <person name="Arold S.T."/>
            <person name="Gojobori T."/>
            <person name="van der Linden C.G."/>
            <person name="van Loo E.N."/>
            <person name="Jellen E.N."/>
            <person name="Maughan P.J."/>
            <person name="Tester M."/>
        </authorList>
    </citation>
    <scope>NUCLEOTIDE SEQUENCE [LARGE SCALE GENOMIC DNA]</scope>
    <source>
        <strain evidence="8">cv. PI 614886</strain>
    </source>
</reference>
<reference evidence="8" key="2">
    <citation type="submission" date="2021-03" db="UniProtKB">
        <authorList>
            <consortium name="EnsemblPlants"/>
        </authorList>
    </citation>
    <scope>IDENTIFICATION</scope>
</reference>